<evidence type="ECO:0000313" key="9">
    <source>
        <dbReference type="Proteomes" id="UP000005010"/>
    </source>
</evidence>
<dbReference type="InterPro" id="IPR029063">
    <property type="entry name" value="SAM-dependent_MTases_sf"/>
</dbReference>
<keyword evidence="4" id="KW-0949">S-adenosyl-L-methionine</keyword>
<feature type="domain" description="Type II methyltransferase M.TaqI-like" evidence="7">
    <location>
        <begin position="459"/>
        <end position="731"/>
    </location>
</feature>
<dbReference type="PATRIC" id="fig|182217.3.peg.1590"/>
<evidence type="ECO:0000256" key="1">
    <source>
        <dbReference type="ARBA" id="ARBA00011900"/>
    </source>
</evidence>
<dbReference type="AlphaFoldDB" id="I0EP88"/>
<gene>
    <name evidence="8" type="ordered locus">HCW_07495</name>
</gene>
<dbReference type="InterPro" id="IPR011639">
    <property type="entry name" value="MethylTrfase_TaqI-like_dom"/>
</dbReference>
<name>I0EP88_HELC0</name>
<dbReference type="PANTHER" id="PTHR33841">
    <property type="entry name" value="DNA METHYLTRANSFERASE YEEA-RELATED"/>
    <property type="match status" value="1"/>
</dbReference>
<dbReference type="PANTHER" id="PTHR33841:SF4">
    <property type="entry name" value="RESTRICTION MODIFICATION SYSTEM DNA SPECIFICITY DOMAIN"/>
    <property type="match status" value="1"/>
</dbReference>
<dbReference type="GO" id="GO:0032259">
    <property type="term" value="P:methylation"/>
    <property type="evidence" value="ECO:0007669"/>
    <property type="project" value="UniProtKB-KW"/>
</dbReference>
<organism evidence="8 9">
    <name type="scientific">Helicobacter cetorum (strain ATCC BAA-429 / MIT 00-7128)</name>
    <dbReference type="NCBI Taxonomy" id="182217"/>
    <lineage>
        <taxon>Bacteria</taxon>
        <taxon>Pseudomonadati</taxon>
        <taxon>Campylobacterota</taxon>
        <taxon>Epsilonproteobacteria</taxon>
        <taxon>Campylobacterales</taxon>
        <taxon>Helicobacteraceae</taxon>
        <taxon>Helicobacter</taxon>
    </lineage>
</organism>
<dbReference type="GO" id="GO:0006304">
    <property type="term" value="P:DNA modification"/>
    <property type="evidence" value="ECO:0007669"/>
    <property type="project" value="InterPro"/>
</dbReference>
<dbReference type="Pfam" id="PF07669">
    <property type="entry name" value="Eco57I"/>
    <property type="match status" value="1"/>
</dbReference>
<dbReference type="REBASE" id="47603">
    <property type="entry name" value="Hce7128ORF7495P"/>
</dbReference>
<evidence type="ECO:0000256" key="4">
    <source>
        <dbReference type="ARBA" id="ARBA00022691"/>
    </source>
</evidence>
<dbReference type="InterPro" id="IPR050953">
    <property type="entry name" value="N4_N6_ade-DNA_methylase"/>
</dbReference>
<protein>
    <recommendedName>
        <fullName evidence="1">site-specific DNA-methyltransferase (adenine-specific)</fullName>
        <ecNumber evidence="1">2.1.1.72</ecNumber>
    </recommendedName>
</protein>
<dbReference type="RefSeq" id="WP_014661624.1">
    <property type="nucleotide sequence ID" value="NC_017737.1"/>
</dbReference>
<comment type="catalytic activity">
    <reaction evidence="5">
        <text>a 2'-deoxyadenosine in DNA + S-adenosyl-L-methionine = an N(6)-methyl-2'-deoxyadenosine in DNA + S-adenosyl-L-homocysteine + H(+)</text>
        <dbReference type="Rhea" id="RHEA:15197"/>
        <dbReference type="Rhea" id="RHEA-COMP:12418"/>
        <dbReference type="Rhea" id="RHEA-COMP:12419"/>
        <dbReference type="ChEBI" id="CHEBI:15378"/>
        <dbReference type="ChEBI" id="CHEBI:57856"/>
        <dbReference type="ChEBI" id="CHEBI:59789"/>
        <dbReference type="ChEBI" id="CHEBI:90615"/>
        <dbReference type="ChEBI" id="CHEBI:90616"/>
        <dbReference type="EC" id="2.1.1.72"/>
    </reaction>
</comment>
<evidence type="ECO:0000256" key="2">
    <source>
        <dbReference type="ARBA" id="ARBA00022603"/>
    </source>
</evidence>
<dbReference type="Proteomes" id="UP000005010">
    <property type="component" value="Chromosome"/>
</dbReference>
<dbReference type="GO" id="GO:0009007">
    <property type="term" value="F:site-specific DNA-methyltransferase (adenine-specific) activity"/>
    <property type="evidence" value="ECO:0007669"/>
    <property type="project" value="UniProtKB-EC"/>
</dbReference>
<evidence type="ECO:0000256" key="5">
    <source>
        <dbReference type="ARBA" id="ARBA00047942"/>
    </source>
</evidence>
<keyword evidence="9" id="KW-1185">Reference proteome</keyword>
<feature type="region of interest" description="Disordered" evidence="6">
    <location>
        <begin position="1000"/>
        <end position="1020"/>
    </location>
</feature>
<sequence length="1054" mass="123128">MRTTFYDFSQLSKEQSKIYDDFLLKLSSNSSPLNQQGSEEDLAYIFENELNALLRELDFISSSYENFRHENKNAHGRTDFQYGNTIIEYKKYNRLKNEKEISIALEQVQNYLKDKRFNGFKMFGFLFDGASIYTYIKESNNEITYKEEYSGVVNAKNLDFLIKSLFNSGLISISPTNFKKDFGIIDAFNNKLLDNDEVRDLAKIFLNTLQDENKLNARTLLLFKEWEKLFRLAESDNGKHQDIKDRREIFSLIFDTLITQSNEYKAFFALHSTLSIIIKLLLVRFINDKVALTYHYIDLDNLYKTSSLLEVKNFFENMELGGIFKKIGIINLTDNDFFAWYIKEEFNTPLKNALQKLLFKVCAYENIELLENQAMLDLFKELYLNFIPKVVRHSFGEYYTPYYLAERTLMCAIEDRDNLRDKSFIDPNCWSGTFLCAFINYKHKILEQKIDFKAMTQGIVGVDINPIAVLMARANMLIYDLKHCIFDLNTKYEIPIYLADSLYIPKTIMIDNVECLDYKLYTVGLQQAFDTNFIEITLPKELVLKPNFLEIINEVEKAIIKLDKQKALEILEVKNADIKNSIALKERVLQSIDNLIEFEKKQLNSIWLKIFSNYFKVAIYDKFDFIVGNPAWVQWSVLPETYRENVKENISTCGLFSSDKNVGGNNLNICALIANKSIERWLKDDGAFCFLMPKSILFNKSFEGFRNLKINTNEQIYLNEIIDFSKGGKIFEGVGLDFCAFKITKKPLKDKDIVPLLEYVRLPNQSFNANSEWDKVKKSFKCNENYAVALKTELNNNFLVTKNLDRAKDLKDKLGVCEYAFRKGVNVNYLMGLKFIEISKDNPNCGVFYPYAKVNNRLKVDRTKQITLELDFIKPFITAPMLKATGLEWVNSYAIFPYLNGAKKPLEKEKLKALAPFVYKYLDDIDDFLNKGSNFNSRVQNFKENYGVLHIGSYVYANHFVCIRDNTKLAPNYISTIKTHWDTEITPLFDNHISYISERPIKQETRNKKQETRNKKQETRNKKQEYCPILELEALYILEKLLDKDNQEIILNSQ</sequence>
<dbReference type="Gene3D" id="3.40.50.150">
    <property type="entry name" value="Vaccinia Virus protein VP39"/>
    <property type="match status" value="1"/>
</dbReference>
<keyword evidence="3" id="KW-0808">Transferase</keyword>
<dbReference type="EC" id="2.1.1.72" evidence="1"/>
<evidence type="ECO:0000259" key="7">
    <source>
        <dbReference type="Pfam" id="PF07669"/>
    </source>
</evidence>
<dbReference type="eggNOG" id="COG0827">
    <property type="taxonomic scope" value="Bacteria"/>
</dbReference>
<dbReference type="KEGG" id="hce:HCW_07495"/>
<dbReference type="SUPFAM" id="SSF53335">
    <property type="entry name" value="S-adenosyl-L-methionine-dependent methyltransferases"/>
    <property type="match status" value="1"/>
</dbReference>
<proteinExistence type="predicted"/>
<dbReference type="HOGENOM" id="CLU_009149_0_0_7"/>
<evidence type="ECO:0000313" key="8">
    <source>
        <dbReference type="EMBL" id="AFI04757.1"/>
    </source>
</evidence>
<dbReference type="EMBL" id="CP003479">
    <property type="protein sequence ID" value="AFI04757.1"/>
    <property type="molecule type" value="Genomic_DNA"/>
</dbReference>
<accession>I0EP88</accession>
<evidence type="ECO:0000256" key="6">
    <source>
        <dbReference type="SAM" id="MobiDB-lite"/>
    </source>
</evidence>
<reference evidence="9" key="1">
    <citation type="submission" date="2012-04" db="EMBL/GenBank/DDBJ databases">
        <title>Complete genome sequence of Helicobacter cetorum strain MIT 00-7128.</title>
        <authorList>
            <person name="Kersulyte D."/>
            <person name="Berg D.E."/>
        </authorList>
    </citation>
    <scope>NUCLEOTIDE SEQUENCE [LARGE SCALE GENOMIC DNA]</scope>
    <source>
        <strain evidence="9">MIT 00-7128</strain>
    </source>
</reference>
<keyword evidence="2" id="KW-0489">Methyltransferase</keyword>
<evidence type="ECO:0000256" key="3">
    <source>
        <dbReference type="ARBA" id="ARBA00022679"/>
    </source>
</evidence>
<dbReference type="eggNOG" id="COG1002">
    <property type="taxonomic scope" value="Bacteria"/>
</dbReference>